<keyword evidence="3" id="KW-1185">Reference proteome</keyword>
<name>A0AAD5M725_PARTN</name>
<proteinExistence type="predicted"/>
<organism evidence="2 3">
    <name type="scientific">Parelaphostrongylus tenuis</name>
    <name type="common">Meningeal worm</name>
    <dbReference type="NCBI Taxonomy" id="148309"/>
    <lineage>
        <taxon>Eukaryota</taxon>
        <taxon>Metazoa</taxon>
        <taxon>Ecdysozoa</taxon>
        <taxon>Nematoda</taxon>
        <taxon>Chromadorea</taxon>
        <taxon>Rhabditida</taxon>
        <taxon>Rhabditina</taxon>
        <taxon>Rhabditomorpha</taxon>
        <taxon>Strongyloidea</taxon>
        <taxon>Metastrongylidae</taxon>
        <taxon>Parelaphostrongylus</taxon>
    </lineage>
</organism>
<accession>A0AAD5M725</accession>
<sequence length="76" mass="9030">MNAEAKREEKRKGKERKKKEEEKKGRESAWIAEKRLPPPEGAHAKWREATRREFGNQSITRRKRSTLGAQRYPIEL</sequence>
<dbReference type="AlphaFoldDB" id="A0AAD5M725"/>
<feature type="compositionally biased region" description="Basic and acidic residues" evidence="1">
    <location>
        <begin position="1"/>
        <end position="54"/>
    </location>
</feature>
<comment type="caution">
    <text evidence="2">The sequence shown here is derived from an EMBL/GenBank/DDBJ whole genome shotgun (WGS) entry which is preliminary data.</text>
</comment>
<reference evidence="2" key="1">
    <citation type="submission" date="2021-06" db="EMBL/GenBank/DDBJ databases">
        <title>Parelaphostrongylus tenuis whole genome reference sequence.</title>
        <authorList>
            <person name="Garwood T.J."/>
            <person name="Larsen P.A."/>
            <person name="Fountain-Jones N.M."/>
            <person name="Garbe J.R."/>
            <person name="Macchietto M.G."/>
            <person name="Kania S.A."/>
            <person name="Gerhold R.W."/>
            <person name="Richards J.E."/>
            <person name="Wolf T.M."/>
        </authorList>
    </citation>
    <scope>NUCLEOTIDE SEQUENCE</scope>
    <source>
        <strain evidence="2">MNPRO001-30</strain>
        <tissue evidence="2">Meninges</tissue>
    </source>
</reference>
<feature type="region of interest" description="Disordered" evidence="1">
    <location>
        <begin position="1"/>
        <end position="76"/>
    </location>
</feature>
<evidence type="ECO:0000313" key="2">
    <source>
        <dbReference type="EMBL" id="KAJ1352340.1"/>
    </source>
</evidence>
<gene>
    <name evidence="2" type="ORF">KIN20_008657</name>
</gene>
<dbReference type="EMBL" id="JAHQIW010001368">
    <property type="protein sequence ID" value="KAJ1352340.1"/>
    <property type="molecule type" value="Genomic_DNA"/>
</dbReference>
<evidence type="ECO:0000313" key="3">
    <source>
        <dbReference type="Proteomes" id="UP001196413"/>
    </source>
</evidence>
<evidence type="ECO:0000256" key="1">
    <source>
        <dbReference type="SAM" id="MobiDB-lite"/>
    </source>
</evidence>
<dbReference type="Proteomes" id="UP001196413">
    <property type="component" value="Unassembled WGS sequence"/>
</dbReference>
<protein>
    <submittedName>
        <fullName evidence="2">Uncharacterized protein</fullName>
    </submittedName>
</protein>